<dbReference type="AlphaFoldDB" id="A0A267FKI3"/>
<dbReference type="OrthoDB" id="190846at2759"/>
<feature type="non-terminal residue" evidence="2">
    <location>
        <position position="1"/>
    </location>
</feature>
<evidence type="ECO:0000256" key="1">
    <source>
        <dbReference type="SAM" id="SignalP"/>
    </source>
</evidence>
<name>A0A267FKI3_9PLAT</name>
<keyword evidence="3" id="KW-1185">Reference proteome</keyword>
<dbReference type="InterPro" id="IPR029058">
    <property type="entry name" value="AB_hydrolase_fold"/>
</dbReference>
<dbReference type="InterPro" id="IPR003386">
    <property type="entry name" value="LACT/PDAT_acylTrfase"/>
</dbReference>
<proteinExistence type="predicted"/>
<dbReference type="Gene3D" id="3.40.50.1820">
    <property type="entry name" value="alpha/beta hydrolase"/>
    <property type="match status" value="2"/>
</dbReference>
<dbReference type="EMBL" id="NIVC01001008">
    <property type="protein sequence ID" value="PAA73502.1"/>
    <property type="molecule type" value="Genomic_DNA"/>
</dbReference>
<dbReference type="Proteomes" id="UP000215902">
    <property type="component" value="Unassembled WGS sequence"/>
</dbReference>
<dbReference type="SUPFAM" id="SSF53474">
    <property type="entry name" value="alpha/beta-Hydrolases"/>
    <property type="match status" value="1"/>
</dbReference>
<evidence type="ECO:0000313" key="3">
    <source>
        <dbReference type="Proteomes" id="UP000215902"/>
    </source>
</evidence>
<protein>
    <recommendedName>
        <fullName evidence="4">AB hydrolase-1 domain-containing protein</fullName>
    </recommendedName>
</protein>
<dbReference type="STRING" id="282301.A0A267FKI3"/>
<evidence type="ECO:0000313" key="2">
    <source>
        <dbReference type="EMBL" id="PAA73502.1"/>
    </source>
</evidence>
<dbReference type="PANTHER" id="PTHR11440">
    <property type="entry name" value="LECITHIN-CHOLESTEROL ACYLTRANSFERASE-RELATED"/>
    <property type="match status" value="1"/>
</dbReference>
<dbReference type="GO" id="GO:0006629">
    <property type="term" value="P:lipid metabolic process"/>
    <property type="evidence" value="ECO:0007669"/>
    <property type="project" value="InterPro"/>
</dbReference>
<feature type="chain" id="PRO_5013215718" description="AB hydrolase-1 domain-containing protein" evidence="1">
    <location>
        <begin position="30"/>
        <end position="433"/>
    </location>
</feature>
<feature type="signal peptide" evidence="1">
    <location>
        <begin position="1"/>
        <end position="29"/>
    </location>
</feature>
<accession>A0A267FKI3</accession>
<gene>
    <name evidence="2" type="ORF">BOX15_Mlig016181g1</name>
</gene>
<dbReference type="Pfam" id="PF02450">
    <property type="entry name" value="LCAT"/>
    <property type="match status" value="2"/>
</dbReference>
<comment type="caution">
    <text evidence="2">The sequence shown here is derived from an EMBL/GenBank/DDBJ whole genome shotgun (WGS) entry which is preliminary data.</text>
</comment>
<reference evidence="2 3" key="1">
    <citation type="submission" date="2017-06" db="EMBL/GenBank/DDBJ databases">
        <title>A platform for efficient transgenesis in Macrostomum lignano, a flatworm model organism for stem cell research.</title>
        <authorList>
            <person name="Berezikov E."/>
        </authorList>
    </citation>
    <scope>NUCLEOTIDE SEQUENCE [LARGE SCALE GENOMIC DNA]</scope>
    <source>
        <strain evidence="2">DV1</strain>
        <tissue evidence="2">Whole organism</tissue>
    </source>
</reference>
<keyword evidence="1" id="KW-0732">Signal</keyword>
<organism evidence="2 3">
    <name type="scientific">Macrostomum lignano</name>
    <dbReference type="NCBI Taxonomy" id="282301"/>
    <lineage>
        <taxon>Eukaryota</taxon>
        <taxon>Metazoa</taxon>
        <taxon>Spiralia</taxon>
        <taxon>Lophotrochozoa</taxon>
        <taxon>Platyhelminthes</taxon>
        <taxon>Rhabditophora</taxon>
        <taxon>Macrostomorpha</taxon>
        <taxon>Macrostomida</taxon>
        <taxon>Macrostomidae</taxon>
        <taxon>Macrostomum</taxon>
    </lineage>
</organism>
<dbReference type="GO" id="GO:0008374">
    <property type="term" value="F:O-acyltransferase activity"/>
    <property type="evidence" value="ECO:0007669"/>
    <property type="project" value="InterPro"/>
</dbReference>
<evidence type="ECO:0008006" key="4">
    <source>
        <dbReference type="Google" id="ProtNLM"/>
    </source>
</evidence>
<sequence>LAMLTHQHPPLLPLLLLLHLLLVPPVADASVLRYADQSQPKTPIVLIPGDGGSQIQARLDGKPSVPHFWCSKRTADFYPIWLNLELLNAGTVDCLVDDFRLVFDPATNLTSNSPKVVTRVPGFGDTATVEYFDDSKISASAYFNDLAIKLVAYGYRRNVTLRGAPFDFRRGVHDNPQFQSDLKSLIEATTAANAGRPCLLVAHSYGNTVTLAMLQQQTPDWKRRHVRALLAVAAPLGGAVKALRLMSSGDSLDIPLERPLAMRPLQRSLTSTALLMPHPQFWPAGETLISRPGRNYSTAEYDQFFVDIGYQLGSRMRAAAVAGYRPDLPPGVEVHCVYGYGLKTPGRLIWRSNADWPDAQPDVDWDDGDGTVNSRSLAACADLWGGGAQAQPVFNFTIPGAEHLKILHRPEFLQYTLDLVHRLNAETAHPDAL</sequence>